<sequence>MQHVLTDPSDFNNKAYAALLALGVEVPADRQPHDLERSLELLGLFEVVVLAQRLWVTDGGKTEILATDLGRLREQLAALRPDAADVHVRAAADRVHQAEKLLGDVAAGDPNKALQLLLSATARLSAVSLMTPEEAEQQELVGFGDEPIYGPLRQVLLGHVLALVRTAFDLLVDLRAEA</sequence>
<organism evidence="1 2">
    <name type="scientific">Lentzea atacamensis</name>
    <dbReference type="NCBI Taxonomy" id="531938"/>
    <lineage>
        <taxon>Bacteria</taxon>
        <taxon>Bacillati</taxon>
        <taxon>Actinomycetota</taxon>
        <taxon>Actinomycetes</taxon>
        <taxon>Pseudonocardiales</taxon>
        <taxon>Pseudonocardiaceae</taxon>
        <taxon>Lentzea</taxon>
    </lineage>
</organism>
<dbReference type="EMBL" id="QLTT01000014">
    <property type="protein sequence ID" value="RAS59571.1"/>
    <property type="molecule type" value="Genomic_DNA"/>
</dbReference>
<evidence type="ECO:0000313" key="2">
    <source>
        <dbReference type="Proteomes" id="UP000248714"/>
    </source>
</evidence>
<protein>
    <recommendedName>
        <fullName evidence="3">DUF2017 domain-containing protein</fullName>
    </recommendedName>
</protein>
<keyword evidence="2" id="KW-1185">Reference proteome</keyword>
<evidence type="ECO:0008006" key="3">
    <source>
        <dbReference type="Google" id="ProtNLM"/>
    </source>
</evidence>
<dbReference type="RefSeq" id="WP_112232071.1">
    <property type="nucleotide sequence ID" value="NZ_QLTT01000014.1"/>
</dbReference>
<proteinExistence type="predicted"/>
<comment type="caution">
    <text evidence="1">The sequence shown here is derived from an EMBL/GenBank/DDBJ whole genome shotgun (WGS) entry which is preliminary data.</text>
</comment>
<dbReference type="Proteomes" id="UP000248714">
    <property type="component" value="Unassembled WGS sequence"/>
</dbReference>
<accession>A0ABX9DZN4</accession>
<evidence type="ECO:0000313" key="1">
    <source>
        <dbReference type="EMBL" id="RAS59571.1"/>
    </source>
</evidence>
<name>A0ABX9DZN4_9PSEU</name>
<reference evidence="1 2" key="1">
    <citation type="submission" date="2018-06" db="EMBL/GenBank/DDBJ databases">
        <title>Genomic Encyclopedia of Type Strains, Phase IV (KMG-IV): sequencing the most valuable type-strain genomes for metagenomic binning, comparative biology and taxonomic classification.</title>
        <authorList>
            <person name="Goeker M."/>
        </authorList>
    </citation>
    <scope>NUCLEOTIDE SEQUENCE [LARGE SCALE GENOMIC DNA]</scope>
    <source>
        <strain evidence="1 2">DSM 45479</strain>
    </source>
</reference>
<gene>
    <name evidence="1" type="ORF">C8D87_114183</name>
</gene>